<feature type="domain" description="Methyltransferase FkbM" evidence="1">
    <location>
        <begin position="56"/>
        <end position="211"/>
    </location>
</feature>
<name>A0ABY1NWF6_9BACT</name>
<dbReference type="NCBIfam" id="TIGR01444">
    <property type="entry name" value="fkbM_fam"/>
    <property type="match status" value="1"/>
</dbReference>
<accession>A0ABY1NWF6</accession>
<dbReference type="PANTHER" id="PTHR44843">
    <property type="entry name" value="METHYLTRANSFERASE"/>
    <property type="match status" value="1"/>
</dbReference>
<keyword evidence="3" id="KW-1185">Reference proteome</keyword>
<sequence length="244" mass="28618">MRKKVMRFLSGGYQFLFSSKVRMKYFHQKKEEYTERRIQKILEVSEYKSKNSLFIDCGTNLGQGFEFFRRIFEKEYFDYVMVEPNPNCVSYLKDKYHDLVKEAKLEILPKAASISDADTLLFGLVENDENPYSQGASIKAFHNTADYEVDVEKAITVKTFDFVSFLRESIKSYDMVFIKMDIEGAEYSILENIVKEGLSAKIKGLIVEFHSEYMSLKYKRHYLKKEKQLLSSLKKGGCKVFTWV</sequence>
<dbReference type="Gene3D" id="3.40.50.150">
    <property type="entry name" value="Vaccinia Virus protein VP39"/>
    <property type="match status" value="1"/>
</dbReference>
<evidence type="ECO:0000313" key="2">
    <source>
        <dbReference type="EMBL" id="SMP19815.1"/>
    </source>
</evidence>
<dbReference type="RefSeq" id="WP_346771402.1">
    <property type="nucleotide sequence ID" value="NZ_FXUA01000003.1"/>
</dbReference>
<dbReference type="PANTHER" id="PTHR44843:SF2">
    <property type="entry name" value="METHYLTRANSFERASE"/>
    <property type="match status" value="1"/>
</dbReference>
<proteinExistence type="predicted"/>
<evidence type="ECO:0000259" key="1">
    <source>
        <dbReference type="Pfam" id="PF05050"/>
    </source>
</evidence>
<dbReference type="GO" id="GO:0008168">
    <property type="term" value="F:methyltransferase activity"/>
    <property type="evidence" value="ECO:0007669"/>
    <property type="project" value="UniProtKB-KW"/>
</dbReference>
<dbReference type="InterPro" id="IPR006342">
    <property type="entry name" value="FkbM_mtfrase"/>
</dbReference>
<dbReference type="Pfam" id="PF05050">
    <property type="entry name" value="Methyltransf_21"/>
    <property type="match status" value="1"/>
</dbReference>
<gene>
    <name evidence="2" type="ORF">SAMN06265367_10333</name>
</gene>
<dbReference type="InterPro" id="IPR029063">
    <property type="entry name" value="SAM-dependent_MTases_sf"/>
</dbReference>
<dbReference type="SUPFAM" id="SSF53335">
    <property type="entry name" value="S-adenosyl-L-methionine-dependent methyltransferases"/>
    <property type="match status" value="1"/>
</dbReference>
<keyword evidence="2" id="KW-0808">Transferase</keyword>
<keyword evidence="2" id="KW-0489">Methyltransferase</keyword>
<protein>
    <submittedName>
        <fullName evidence="2">Methyltransferase, FkbM family</fullName>
    </submittedName>
</protein>
<organism evidence="2 3">
    <name type="scientific">Algoriphagus winogradskyi</name>
    <dbReference type="NCBI Taxonomy" id="237017"/>
    <lineage>
        <taxon>Bacteria</taxon>
        <taxon>Pseudomonadati</taxon>
        <taxon>Bacteroidota</taxon>
        <taxon>Cytophagia</taxon>
        <taxon>Cytophagales</taxon>
        <taxon>Cyclobacteriaceae</taxon>
        <taxon>Algoriphagus</taxon>
    </lineage>
</organism>
<dbReference type="GO" id="GO:0032259">
    <property type="term" value="P:methylation"/>
    <property type="evidence" value="ECO:0007669"/>
    <property type="project" value="UniProtKB-KW"/>
</dbReference>
<dbReference type="EMBL" id="FXUA01000003">
    <property type="protein sequence ID" value="SMP19815.1"/>
    <property type="molecule type" value="Genomic_DNA"/>
</dbReference>
<comment type="caution">
    <text evidence="2">The sequence shown here is derived from an EMBL/GenBank/DDBJ whole genome shotgun (WGS) entry which is preliminary data.</text>
</comment>
<evidence type="ECO:0000313" key="3">
    <source>
        <dbReference type="Proteomes" id="UP001157915"/>
    </source>
</evidence>
<reference evidence="2 3" key="1">
    <citation type="submission" date="2017-05" db="EMBL/GenBank/DDBJ databases">
        <authorList>
            <person name="Varghese N."/>
            <person name="Submissions S."/>
        </authorList>
    </citation>
    <scope>NUCLEOTIDE SEQUENCE [LARGE SCALE GENOMIC DNA]</scope>
    <source>
        <strain evidence="2 3">DSM 15360</strain>
    </source>
</reference>
<dbReference type="Proteomes" id="UP001157915">
    <property type="component" value="Unassembled WGS sequence"/>
</dbReference>